<comment type="caution">
    <text evidence="2">The sequence shown here is derived from an EMBL/GenBank/DDBJ whole genome shotgun (WGS) entry which is preliminary data.</text>
</comment>
<feature type="compositionally biased region" description="Basic and acidic residues" evidence="1">
    <location>
        <begin position="21"/>
        <end position="60"/>
    </location>
</feature>
<sequence length="377" mass="42989">TSCDKAGNKSMNSSLPIRRSSRVDLKELNDKRKSYIKDKDIPKENDREYRRERLTQNLDSKRYSIASSAETFVVGQKKKNQEEHEKKKQKISNEISSNSHEIKRREKVENTPSHDTFNADDSENNKSGDKIISRRRNKLVKRNIRRSTREISNKTTEIPEPKGKTLIRQGTINKGSIKSKTNRLTKNKSFVLTKHEDSISNDSPSRISHADSNQTETLSMNSFHSTETLLIDRPKHGLPIITPNEKSLNLNKFRARRNRLKQGIQVNSKRDSIKRKNSNETYVYDRNERLKDQKAKSARFRPSNNSPVLSKLPPSISGSNTSLASIPMKITNVNPSSSVGANLQKIGNLNSKLNYVPKSIIRNRYGLPVKLSNISVL</sequence>
<keyword evidence="3" id="KW-1185">Reference proteome</keyword>
<accession>A0A177B184</accession>
<feature type="compositionally biased region" description="Basic residues" evidence="1">
    <location>
        <begin position="133"/>
        <end position="142"/>
    </location>
</feature>
<name>A0A177B184_9BILA</name>
<feature type="region of interest" description="Disordered" evidence="1">
    <location>
        <begin position="1"/>
        <end position="60"/>
    </location>
</feature>
<feature type="region of interest" description="Disordered" evidence="1">
    <location>
        <begin position="293"/>
        <end position="314"/>
    </location>
</feature>
<dbReference type="EMBL" id="LWCA01000527">
    <property type="protein sequence ID" value="OAF68028.1"/>
    <property type="molecule type" value="Genomic_DNA"/>
</dbReference>
<feature type="non-terminal residue" evidence="2">
    <location>
        <position position="1"/>
    </location>
</feature>
<gene>
    <name evidence="2" type="ORF">A3Q56_04221</name>
</gene>
<feature type="region of interest" description="Disordered" evidence="1">
    <location>
        <begin position="195"/>
        <end position="217"/>
    </location>
</feature>
<feature type="region of interest" description="Disordered" evidence="1">
    <location>
        <begin position="74"/>
        <end position="142"/>
    </location>
</feature>
<dbReference type="Proteomes" id="UP000078046">
    <property type="component" value="Unassembled WGS sequence"/>
</dbReference>
<feature type="compositionally biased region" description="Basic and acidic residues" evidence="1">
    <location>
        <begin position="123"/>
        <end position="132"/>
    </location>
</feature>
<reference evidence="2 3" key="1">
    <citation type="submission" date="2016-04" db="EMBL/GenBank/DDBJ databases">
        <title>The genome of Intoshia linei affirms orthonectids as highly simplified spiralians.</title>
        <authorList>
            <person name="Mikhailov K.V."/>
            <person name="Slusarev G.S."/>
            <person name="Nikitin M.A."/>
            <person name="Logacheva M.D."/>
            <person name="Penin A."/>
            <person name="Aleoshin V."/>
            <person name="Panchin Y.V."/>
        </authorList>
    </citation>
    <scope>NUCLEOTIDE SEQUENCE [LARGE SCALE GENOMIC DNA]</scope>
    <source>
        <strain evidence="2">Intl2013</strain>
        <tissue evidence="2">Whole animal</tissue>
    </source>
</reference>
<evidence type="ECO:0000313" key="2">
    <source>
        <dbReference type="EMBL" id="OAF68028.1"/>
    </source>
</evidence>
<dbReference type="AlphaFoldDB" id="A0A177B184"/>
<evidence type="ECO:0000313" key="3">
    <source>
        <dbReference type="Proteomes" id="UP000078046"/>
    </source>
</evidence>
<protein>
    <submittedName>
        <fullName evidence="2">Uncharacterized protein</fullName>
    </submittedName>
</protein>
<feature type="compositionally biased region" description="Basic and acidic residues" evidence="1">
    <location>
        <begin position="100"/>
        <end position="109"/>
    </location>
</feature>
<proteinExistence type="predicted"/>
<evidence type="ECO:0000256" key="1">
    <source>
        <dbReference type="SAM" id="MobiDB-lite"/>
    </source>
</evidence>
<feature type="compositionally biased region" description="Polar residues" evidence="1">
    <location>
        <begin position="200"/>
        <end position="217"/>
    </location>
</feature>
<feature type="compositionally biased region" description="Polar residues" evidence="1">
    <location>
        <begin position="1"/>
        <end position="15"/>
    </location>
</feature>
<organism evidence="2 3">
    <name type="scientific">Intoshia linei</name>
    <dbReference type="NCBI Taxonomy" id="1819745"/>
    <lineage>
        <taxon>Eukaryota</taxon>
        <taxon>Metazoa</taxon>
        <taxon>Spiralia</taxon>
        <taxon>Lophotrochozoa</taxon>
        <taxon>Mesozoa</taxon>
        <taxon>Orthonectida</taxon>
        <taxon>Rhopaluridae</taxon>
        <taxon>Intoshia</taxon>
    </lineage>
</organism>